<evidence type="ECO:0000256" key="1">
    <source>
        <dbReference type="SAM" id="MobiDB-lite"/>
    </source>
</evidence>
<feature type="compositionally biased region" description="Basic and acidic residues" evidence="1">
    <location>
        <begin position="148"/>
        <end position="168"/>
    </location>
</feature>
<proteinExistence type="predicted"/>
<name>A0A914XUV7_9BILA</name>
<evidence type="ECO:0000313" key="2">
    <source>
        <dbReference type="Proteomes" id="UP000887577"/>
    </source>
</evidence>
<reference evidence="3" key="1">
    <citation type="submission" date="2022-11" db="UniProtKB">
        <authorList>
            <consortium name="WormBaseParasite"/>
        </authorList>
    </citation>
    <scope>IDENTIFICATION</scope>
</reference>
<sequence length="168" mass="19934">MNPHHLQQQQNQQQQSFHQLPLQHQQQFQQQPPFRQHQLLQQQQFRYQEPLQQQQPFHQLQQFQHANPFVPIPLQNFSRTINLPHFVSFQLGNSVRQPNVIPLQQFMEVIDEADESSMPNAVDNDRLMDLETSAPEQDETIEAYGNHNLDHPDQPMADHSEKMFDVDK</sequence>
<dbReference type="Proteomes" id="UP000887577">
    <property type="component" value="Unplaced"/>
</dbReference>
<feature type="region of interest" description="Disordered" evidence="1">
    <location>
        <begin position="145"/>
        <end position="168"/>
    </location>
</feature>
<protein>
    <submittedName>
        <fullName evidence="3">Uncharacterized protein</fullName>
    </submittedName>
</protein>
<evidence type="ECO:0000313" key="3">
    <source>
        <dbReference type="WBParaSite" id="PSU_v2.g10326.t1"/>
    </source>
</evidence>
<organism evidence="2 3">
    <name type="scientific">Panagrolaimus superbus</name>
    <dbReference type="NCBI Taxonomy" id="310955"/>
    <lineage>
        <taxon>Eukaryota</taxon>
        <taxon>Metazoa</taxon>
        <taxon>Ecdysozoa</taxon>
        <taxon>Nematoda</taxon>
        <taxon>Chromadorea</taxon>
        <taxon>Rhabditida</taxon>
        <taxon>Tylenchina</taxon>
        <taxon>Panagrolaimomorpha</taxon>
        <taxon>Panagrolaimoidea</taxon>
        <taxon>Panagrolaimidae</taxon>
        <taxon>Panagrolaimus</taxon>
    </lineage>
</organism>
<accession>A0A914XUV7</accession>
<feature type="region of interest" description="Disordered" evidence="1">
    <location>
        <begin position="1"/>
        <end position="35"/>
    </location>
</feature>
<keyword evidence="2" id="KW-1185">Reference proteome</keyword>
<dbReference type="WBParaSite" id="PSU_v2.g10326.t1">
    <property type="protein sequence ID" value="PSU_v2.g10326.t1"/>
    <property type="gene ID" value="PSU_v2.g10326"/>
</dbReference>
<dbReference type="AlphaFoldDB" id="A0A914XUV7"/>